<dbReference type="EMBL" id="BHYK01000015">
    <property type="protein sequence ID" value="GCD11184.1"/>
    <property type="molecule type" value="Genomic_DNA"/>
</dbReference>
<dbReference type="RefSeq" id="WP_125002747.1">
    <property type="nucleotide sequence ID" value="NZ_BHYK01000015.1"/>
</dbReference>
<evidence type="ECO:0000313" key="1">
    <source>
        <dbReference type="EMBL" id="GCD11184.1"/>
    </source>
</evidence>
<keyword evidence="2" id="KW-1185">Reference proteome</keyword>
<dbReference type="AlphaFoldDB" id="A0A401UNR7"/>
<evidence type="ECO:0000313" key="2">
    <source>
        <dbReference type="Proteomes" id="UP000287872"/>
    </source>
</evidence>
<dbReference type="Proteomes" id="UP000287872">
    <property type="component" value="Unassembled WGS sequence"/>
</dbReference>
<organism evidence="1 2">
    <name type="scientific">Clostridium tagluense</name>
    <dbReference type="NCBI Taxonomy" id="360422"/>
    <lineage>
        <taxon>Bacteria</taxon>
        <taxon>Bacillati</taxon>
        <taxon>Bacillota</taxon>
        <taxon>Clostridia</taxon>
        <taxon>Eubacteriales</taxon>
        <taxon>Clostridiaceae</taxon>
        <taxon>Clostridium</taxon>
    </lineage>
</organism>
<comment type="caution">
    <text evidence="1">The sequence shown here is derived from an EMBL/GenBank/DDBJ whole genome shotgun (WGS) entry which is preliminary data.</text>
</comment>
<name>A0A401UNR7_9CLOT</name>
<gene>
    <name evidence="1" type="ORF">Ctaglu_28070</name>
</gene>
<proteinExistence type="predicted"/>
<accession>A0A401UNR7</accession>
<protein>
    <submittedName>
        <fullName evidence="1">Uncharacterized protein</fullName>
    </submittedName>
</protein>
<reference evidence="1 2" key="1">
    <citation type="submission" date="2018-11" db="EMBL/GenBank/DDBJ databases">
        <title>Genome sequencing and assembly of Clostridium tagluense strain A121.</title>
        <authorList>
            <person name="Murakami T."/>
            <person name="Segawa T."/>
            <person name="Shcherbakova V.A."/>
            <person name="Mori H."/>
            <person name="Yoshimura Y."/>
        </authorList>
    </citation>
    <scope>NUCLEOTIDE SEQUENCE [LARGE SCALE GENOMIC DNA]</scope>
    <source>
        <strain evidence="1 2">A121</strain>
    </source>
</reference>
<sequence>MNFSAVEEFKKASKLAKLRYYVDISKGKSGHISSLDSILKKVRHSSRNSLRNKKCSIKKDIRNLLLYKK</sequence>